<keyword evidence="2" id="KW-1185">Reference proteome</keyword>
<organism evidence="1 2">
    <name type="scientific">Smallanthus sonchifolius</name>
    <dbReference type="NCBI Taxonomy" id="185202"/>
    <lineage>
        <taxon>Eukaryota</taxon>
        <taxon>Viridiplantae</taxon>
        <taxon>Streptophyta</taxon>
        <taxon>Embryophyta</taxon>
        <taxon>Tracheophyta</taxon>
        <taxon>Spermatophyta</taxon>
        <taxon>Magnoliopsida</taxon>
        <taxon>eudicotyledons</taxon>
        <taxon>Gunneridae</taxon>
        <taxon>Pentapetalae</taxon>
        <taxon>asterids</taxon>
        <taxon>campanulids</taxon>
        <taxon>Asterales</taxon>
        <taxon>Asteraceae</taxon>
        <taxon>Asteroideae</taxon>
        <taxon>Heliantheae alliance</taxon>
        <taxon>Millerieae</taxon>
        <taxon>Smallanthus</taxon>
    </lineage>
</organism>
<comment type="caution">
    <text evidence="1">The sequence shown here is derived from an EMBL/GenBank/DDBJ whole genome shotgun (WGS) entry which is preliminary data.</text>
</comment>
<protein>
    <submittedName>
        <fullName evidence="1">Uncharacterized protein</fullName>
    </submittedName>
</protein>
<sequence>MIVSAIVETVRRDLANKNMAVEMSALWLIPQYALLGLAEAFNAIGQMEFYYSELSKSMSSVAIAMFMVSMAISGLVGSLLINVVDSVTTKGGNISWLSSDINEGHVDYYYWCEIEEGYFFSV</sequence>
<reference evidence="1 2" key="2">
    <citation type="journal article" date="2022" name="Mol. Ecol. Resour.">
        <title>The genomes of chicory, endive, great burdock and yacon provide insights into Asteraceae paleo-polyploidization history and plant inulin production.</title>
        <authorList>
            <person name="Fan W."/>
            <person name="Wang S."/>
            <person name="Wang H."/>
            <person name="Wang A."/>
            <person name="Jiang F."/>
            <person name="Liu H."/>
            <person name="Zhao H."/>
            <person name="Xu D."/>
            <person name="Zhang Y."/>
        </authorList>
    </citation>
    <scope>NUCLEOTIDE SEQUENCE [LARGE SCALE GENOMIC DNA]</scope>
    <source>
        <strain evidence="2">cv. Yunnan</strain>
        <tissue evidence="1">Leaves</tissue>
    </source>
</reference>
<name>A0ACB9HXZ3_9ASTR</name>
<accession>A0ACB9HXZ3</accession>
<gene>
    <name evidence="1" type="ORF">L1987_28925</name>
</gene>
<reference evidence="2" key="1">
    <citation type="journal article" date="2022" name="Mol. Ecol. Resour.">
        <title>The genomes of chicory, endive, great burdock and yacon provide insights into Asteraceae palaeo-polyploidization history and plant inulin production.</title>
        <authorList>
            <person name="Fan W."/>
            <person name="Wang S."/>
            <person name="Wang H."/>
            <person name="Wang A."/>
            <person name="Jiang F."/>
            <person name="Liu H."/>
            <person name="Zhao H."/>
            <person name="Xu D."/>
            <person name="Zhang Y."/>
        </authorList>
    </citation>
    <scope>NUCLEOTIDE SEQUENCE [LARGE SCALE GENOMIC DNA]</scope>
    <source>
        <strain evidence="2">cv. Yunnan</strain>
    </source>
</reference>
<proteinExistence type="predicted"/>
<evidence type="ECO:0000313" key="1">
    <source>
        <dbReference type="EMBL" id="KAI3800828.1"/>
    </source>
</evidence>
<dbReference type="Proteomes" id="UP001056120">
    <property type="component" value="Linkage Group LG10"/>
</dbReference>
<evidence type="ECO:0000313" key="2">
    <source>
        <dbReference type="Proteomes" id="UP001056120"/>
    </source>
</evidence>
<dbReference type="EMBL" id="CM042027">
    <property type="protein sequence ID" value="KAI3800828.1"/>
    <property type="molecule type" value="Genomic_DNA"/>
</dbReference>